<keyword evidence="7" id="KW-0804">Transcription</keyword>
<feature type="compositionally biased region" description="Polar residues" evidence="10">
    <location>
        <begin position="425"/>
        <end position="440"/>
    </location>
</feature>
<evidence type="ECO:0000256" key="6">
    <source>
        <dbReference type="ARBA" id="ARBA00023125"/>
    </source>
</evidence>
<feature type="region of interest" description="Disordered" evidence="10">
    <location>
        <begin position="161"/>
        <end position="200"/>
    </location>
</feature>
<dbReference type="EMBL" id="CADEPI010000105">
    <property type="protein sequence ID" value="CAB3374913.1"/>
    <property type="molecule type" value="Genomic_DNA"/>
</dbReference>
<feature type="compositionally biased region" description="Polar residues" evidence="10">
    <location>
        <begin position="242"/>
        <end position="266"/>
    </location>
</feature>
<gene>
    <name evidence="12" type="ORF">CLODIP_2_CD15119</name>
</gene>
<evidence type="ECO:0000256" key="4">
    <source>
        <dbReference type="ARBA" id="ARBA00022833"/>
    </source>
</evidence>
<dbReference type="InterPro" id="IPR052253">
    <property type="entry name" value="CR1/CR2-DNA-binding_regulator"/>
</dbReference>
<dbReference type="GO" id="GO:0008270">
    <property type="term" value="F:zinc ion binding"/>
    <property type="evidence" value="ECO:0007669"/>
    <property type="project" value="UniProtKB-KW"/>
</dbReference>
<dbReference type="GO" id="GO:0000978">
    <property type="term" value="F:RNA polymerase II cis-regulatory region sequence-specific DNA binding"/>
    <property type="evidence" value="ECO:0007669"/>
    <property type="project" value="TreeGrafter"/>
</dbReference>
<dbReference type="InterPro" id="IPR013087">
    <property type="entry name" value="Znf_C2H2_type"/>
</dbReference>
<evidence type="ECO:0000256" key="5">
    <source>
        <dbReference type="ARBA" id="ARBA00023015"/>
    </source>
</evidence>
<evidence type="ECO:0000256" key="7">
    <source>
        <dbReference type="ARBA" id="ARBA00023163"/>
    </source>
</evidence>
<name>A0A8S1CYA8_9INSE</name>
<protein>
    <recommendedName>
        <fullName evidence="11">C2H2-type domain-containing protein</fullName>
    </recommendedName>
</protein>
<evidence type="ECO:0000256" key="3">
    <source>
        <dbReference type="ARBA" id="ARBA00022771"/>
    </source>
</evidence>
<proteinExistence type="predicted"/>
<evidence type="ECO:0000313" key="13">
    <source>
        <dbReference type="Proteomes" id="UP000494165"/>
    </source>
</evidence>
<evidence type="ECO:0000256" key="10">
    <source>
        <dbReference type="SAM" id="MobiDB-lite"/>
    </source>
</evidence>
<evidence type="ECO:0000256" key="9">
    <source>
        <dbReference type="PROSITE-ProRule" id="PRU00042"/>
    </source>
</evidence>
<dbReference type="GO" id="GO:0005634">
    <property type="term" value="C:nucleus"/>
    <property type="evidence" value="ECO:0007669"/>
    <property type="project" value="UniProtKB-SubCell"/>
</dbReference>
<sequence>MSTGKRLAKRSIVGTRVCVPAKDGLYLPGVIHAVKSIPAEDCSTPTVKIGTACVWTHPNRAPYPSTKGLGRTRLRLHQQTHEGRTEGVPHPHGREVSDVMGVRGENKDEVTVTVNPSGLERGSPILTLVKRLDEVRLLESRKSARLMDQDTDFARLADMAGADRKRTSSHSIDVPNSIHQGSRKRRPSSGNGSPSDENNQDCMNECTAALVLMSLSCSPHSPRPYYIDGSELSPRSSHDSETYSWALNGRGSSTPSPPLSNGGSWQQDEGVVLDADFAMDDLEIDTPRKKKVMCTVFQCTWKGCGVRTTSCEAIERHVRKMHLGPRNPEGNDEDPNSDHEEEFYYTELEEEARNVAVSPPTLSHQDMARPPHEDPEYQRQLQQEKLQHSGSYKSPSVLSQRGSPLTIPMSSFSWTPGSYLPVSPQKYQKLSPKTVSSPKLSPSGRRVRGESKKCRKVYGMEHREQWCTQCKWKKACTRFEAQALIVCLRLKRPDRTDVLTQC</sequence>
<comment type="subcellular location">
    <subcellularLocation>
        <location evidence="1">Nucleus</location>
    </subcellularLocation>
</comment>
<dbReference type="OrthoDB" id="5950721at2759"/>
<feature type="region of interest" description="Disordered" evidence="10">
    <location>
        <begin position="228"/>
        <end position="266"/>
    </location>
</feature>
<feature type="compositionally biased region" description="Basic and acidic residues" evidence="10">
    <location>
        <begin position="366"/>
        <end position="377"/>
    </location>
</feature>
<evidence type="ECO:0000256" key="1">
    <source>
        <dbReference type="ARBA" id="ARBA00004123"/>
    </source>
</evidence>
<dbReference type="PANTHER" id="PTHR13006:SF9">
    <property type="entry name" value="GLUCOSE TRANSPORTER 4 ENHANCER FACTOR, ISOFORM G"/>
    <property type="match status" value="1"/>
</dbReference>
<evidence type="ECO:0000256" key="2">
    <source>
        <dbReference type="ARBA" id="ARBA00022723"/>
    </source>
</evidence>
<feature type="compositionally biased region" description="Polar residues" evidence="10">
    <location>
        <begin position="188"/>
        <end position="200"/>
    </location>
</feature>
<keyword evidence="3 9" id="KW-0863">Zinc-finger</keyword>
<evidence type="ECO:0000256" key="8">
    <source>
        <dbReference type="ARBA" id="ARBA00023242"/>
    </source>
</evidence>
<dbReference type="InterPro" id="IPR031940">
    <property type="entry name" value="DUF4772"/>
</dbReference>
<feature type="region of interest" description="Disordered" evidence="10">
    <location>
        <begin position="425"/>
        <end position="450"/>
    </location>
</feature>
<feature type="region of interest" description="Disordered" evidence="10">
    <location>
        <begin position="350"/>
        <end position="402"/>
    </location>
</feature>
<dbReference type="GO" id="GO:0003700">
    <property type="term" value="F:DNA-binding transcription factor activity"/>
    <property type="evidence" value="ECO:0007669"/>
    <property type="project" value="TreeGrafter"/>
</dbReference>
<keyword evidence="6" id="KW-0238">DNA-binding</keyword>
<dbReference type="GO" id="GO:0006357">
    <property type="term" value="P:regulation of transcription by RNA polymerase II"/>
    <property type="evidence" value="ECO:0007669"/>
    <property type="project" value="TreeGrafter"/>
</dbReference>
<reference evidence="12 13" key="1">
    <citation type="submission" date="2020-04" db="EMBL/GenBank/DDBJ databases">
        <authorList>
            <person name="Alioto T."/>
            <person name="Alioto T."/>
            <person name="Gomez Garrido J."/>
        </authorList>
    </citation>
    <scope>NUCLEOTIDE SEQUENCE [LARGE SCALE GENOMIC DNA]</scope>
</reference>
<dbReference type="SMART" id="SM01366">
    <property type="entry name" value="c-clamp"/>
    <property type="match status" value="1"/>
</dbReference>
<evidence type="ECO:0000313" key="12">
    <source>
        <dbReference type="EMBL" id="CAB3374913.1"/>
    </source>
</evidence>
<comment type="caution">
    <text evidence="12">The sequence shown here is derived from an EMBL/GenBank/DDBJ whole genome shotgun (WGS) entry which is preliminary data.</text>
</comment>
<organism evidence="12 13">
    <name type="scientific">Cloeon dipterum</name>
    <dbReference type="NCBI Taxonomy" id="197152"/>
    <lineage>
        <taxon>Eukaryota</taxon>
        <taxon>Metazoa</taxon>
        <taxon>Ecdysozoa</taxon>
        <taxon>Arthropoda</taxon>
        <taxon>Hexapoda</taxon>
        <taxon>Insecta</taxon>
        <taxon>Pterygota</taxon>
        <taxon>Palaeoptera</taxon>
        <taxon>Ephemeroptera</taxon>
        <taxon>Pisciforma</taxon>
        <taxon>Baetidae</taxon>
        <taxon>Cloeon</taxon>
    </lineage>
</organism>
<dbReference type="Proteomes" id="UP000494165">
    <property type="component" value="Unassembled WGS sequence"/>
</dbReference>
<dbReference type="PANTHER" id="PTHR13006">
    <property type="entry name" value="PAPILLOMAVIRUS REGULATORY FACTOR PRF-1"/>
    <property type="match status" value="1"/>
</dbReference>
<keyword evidence="5" id="KW-0805">Transcription regulation</keyword>
<accession>A0A8S1CYA8</accession>
<dbReference type="PROSITE" id="PS50157">
    <property type="entry name" value="ZINC_FINGER_C2H2_2"/>
    <property type="match status" value="1"/>
</dbReference>
<feature type="compositionally biased region" description="Polar residues" evidence="10">
    <location>
        <begin position="379"/>
        <end position="402"/>
    </location>
</feature>
<keyword evidence="2" id="KW-0479">Metal-binding</keyword>
<feature type="domain" description="C2H2-type" evidence="11">
    <location>
        <begin position="297"/>
        <end position="327"/>
    </location>
</feature>
<keyword evidence="8" id="KW-0539">Nucleus</keyword>
<keyword evidence="13" id="KW-1185">Reference proteome</keyword>
<evidence type="ECO:0000259" key="11">
    <source>
        <dbReference type="PROSITE" id="PS50157"/>
    </source>
</evidence>
<keyword evidence="4" id="KW-0862">Zinc</keyword>
<dbReference type="AlphaFoldDB" id="A0A8S1CYA8"/>
<dbReference type="Pfam" id="PF15997">
    <property type="entry name" value="DUF4772"/>
    <property type="match status" value="1"/>
</dbReference>